<reference evidence="8" key="3">
    <citation type="journal article" date="2019" name="Int. J. Syst. Evol. Microbiol.">
        <title>The Global Catalogue of Microorganisms (GCM) 10K type strain sequencing project: providing services to taxonomists for standard genome sequencing and annotation.</title>
        <authorList>
            <consortium name="The Broad Institute Genomics Platform"/>
            <consortium name="The Broad Institute Genome Sequencing Center for Infectious Disease"/>
            <person name="Wu L."/>
            <person name="Ma J."/>
        </authorList>
    </citation>
    <scope>NUCLEOTIDE SEQUENCE [LARGE SCALE GENOMIC DNA]</scope>
    <source>
        <strain evidence="8">CCM 7403</strain>
    </source>
</reference>
<dbReference type="InterPro" id="IPR002941">
    <property type="entry name" value="DNA_methylase_N4/N6"/>
</dbReference>
<dbReference type="SUPFAM" id="SSF53335">
    <property type="entry name" value="S-adenosyl-L-methionine-dependent methyltransferases"/>
    <property type="match status" value="1"/>
</dbReference>
<evidence type="ECO:0000313" key="8">
    <source>
        <dbReference type="Proteomes" id="UP000630594"/>
    </source>
</evidence>
<gene>
    <name evidence="6" type="ORF">E2C04_16670</name>
    <name evidence="5" type="ORF">GCM10007231_09500</name>
</gene>
<dbReference type="Pfam" id="PF01555">
    <property type="entry name" value="N6_N4_Mtase"/>
    <property type="match status" value="1"/>
</dbReference>
<dbReference type="GO" id="GO:0003677">
    <property type="term" value="F:DNA binding"/>
    <property type="evidence" value="ECO:0007669"/>
    <property type="project" value="InterPro"/>
</dbReference>
<keyword evidence="2 6" id="KW-0489">Methyltransferase</keyword>
<evidence type="ECO:0000313" key="6">
    <source>
        <dbReference type="EMBL" id="QCC78419.1"/>
    </source>
</evidence>
<proteinExistence type="inferred from homology"/>
<dbReference type="PRINTS" id="PR00508">
    <property type="entry name" value="S21N4MTFRASE"/>
</dbReference>
<evidence type="ECO:0000256" key="1">
    <source>
        <dbReference type="ARBA" id="ARBA00006594"/>
    </source>
</evidence>
<evidence type="ECO:0000256" key="3">
    <source>
        <dbReference type="ARBA" id="ARBA00022679"/>
    </source>
</evidence>
<keyword evidence="8" id="KW-1185">Reference proteome</keyword>
<evidence type="ECO:0000313" key="7">
    <source>
        <dbReference type="Proteomes" id="UP000297025"/>
    </source>
</evidence>
<dbReference type="InterPro" id="IPR001091">
    <property type="entry name" value="RM_Methyltransferase"/>
</dbReference>
<reference evidence="5" key="2">
    <citation type="journal article" date="2014" name="Int. J. Syst. Evol. Microbiol.">
        <title>Complete genome of a new Firmicutes species belonging to the dominant human colonic microbiota ('Ruminococcus bicirculans') reveals two chromosomes and a selective capacity to utilize plant glucans.</title>
        <authorList>
            <consortium name="NISC Comparative Sequencing Program"/>
            <person name="Wegmann U."/>
            <person name="Louis P."/>
            <person name="Goesmann A."/>
            <person name="Henrissat B."/>
            <person name="Duncan S.H."/>
            <person name="Flint H.J."/>
        </authorList>
    </citation>
    <scope>NUCLEOTIDE SEQUENCE</scope>
    <source>
        <strain evidence="5">CCM 7403</strain>
    </source>
</reference>
<evidence type="ECO:0000313" key="5">
    <source>
        <dbReference type="EMBL" id="GGD12599.1"/>
    </source>
</evidence>
<dbReference type="PROSITE" id="PS00092">
    <property type="entry name" value="N6_MTASE"/>
    <property type="match status" value="1"/>
</dbReference>
<dbReference type="GO" id="GO:0008170">
    <property type="term" value="F:N-methyltransferase activity"/>
    <property type="evidence" value="ECO:0007669"/>
    <property type="project" value="InterPro"/>
</dbReference>
<dbReference type="Proteomes" id="UP000297025">
    <property type="component" value="Chromosome"/>
</dbReference>
<dbReference type="AlphaFoldDB" id="A0A4P7UIV0"/>
<dbReference type="GO" id="GO:0032259">
    <property type="term" value="P:methylation"/>
    <property type="evidence" value="ECO:0007669"/>
    <property type="project" value="UniProtKB-KW"/>
</dbReference>
<evidence type="ECO:0000259" key="4">
    <source>
        <dbReference type="Pfam" id="PF01555"/>
    </source>
</evidence>
<feature type="domain" description="DNA methylase N-4/N-6" evidence="4">
    <location>
        <begin position="160"/>
        <end position="515"/>
    </location>
</feature>
<accession>A0A4P7UIV0</accession>
<dbReference type="InterPro" id="IPR002052">
    <property type="entry name" value="DNA_methylase_N6_adenine_CS"/>
</dbReference>
<reference evidence="6 7" key="1">
    <citation type="journal article" date="2008" name="Int. J. Syst. Evol. Microbiol.">
        <title>Nocardioides daphniae sp. nov., isolated from Daphnia cucullata (Crustacea: Cladocera).</title>
        <authorList>
            <person name="Toth E.M."/>
            <person name="Keki Z."/>
            <person name="Homonnay Z.G."/>
            <person name="Borsodi A.K."/>
            <person name="Marialigeti K."/>
            <person name="Schumann P."/>
        </authorList>
    </citation>
    <scope>NUCLEOTIDE SEQUENCE [LARGE SCALE GENOMIC DNA]</scope>
    <source>
        <strain evidence="6 7">JCM 16608</strain>
    </source>
</reference>
<reference evidence="5" key="5">
    <citation type="submission" date="2024-05" db="EMBL/GenBank/DDBJ databases">
        <authorList>
            <person name="Sun Q."/>
            <person name="Sedlacek I."/>
        </authorList>
    </citation>
    <scope>NUCLEOTIDE SEQUENCE</scope>
    <source>
        <strain evidence="5">CCM 7403</strain>
    </source>
</reference>
<dbReference type="OrthoDB" id="9773060at2"/>
<name>A0A4P7UIV0_9ACTN</name>
<comment type="similarity">
    <text evidence="1">Belongs to the N(4)/N(6)-methyltransferase family.</text>
</comment>
<dbReference type="RefSeq" id="WP_135833456.1">
    <property type="nucleotide sequence ID" value="NZ_BMCK01000001.1"/>
</dbReference>
<organism evidence="6 7">
    <name type="scientific">Nocardioides daphniae</name>
    <dbReference type="NCBI Taxonomy" id="402297"/>
    <lineage>
        <taxon>Bacteria</taxon>
        <taxon>Bacillati</taxon>
        <taxon>Actinomycetota</taxon>
        <taxon>Actinomycetes</taxon>
        <taxon>Propionibacteriales</taxon>
        <taxon>Nocardioidaceae</taxon>
        <taxon>Nocardioides</taxon>
    </lineage>
</organism>
<dbReference type="Gene3D" id="3.40.50.150">
    <property type="entry name" value="Vaccinia Virus protein VP39"/>
    <property type="match status" value="1"/>
</dbReference>
<reference evidence="6" key="4">
    <citation type="submission" date="2019-03" db="EMBL/GenBank/DDBJ databases">
        <authorList>
            <person name="Huang Y."/>
        </authorList>
    </citation>
    <scope>NUCLEOTIDE SEQUENCE</scope>
    <source>
        <strain evidence="6">JCM 16608</strain>
    </source>
</reference>
<protein>
    <submittedName>
        <fullName evidence="6">Site-specific DNA-methyltransferase</fullName>
    </submittedName>
</protein>
<evidence type="ECO:0000256" key="2">
    <source>
        <dbReference type="ARBA" id="ARBA00022603"/>
    </source>
</evidence>
<dbReference type="KEGG" id="ndp:E2C04_16670"/>
<sequence length="713" mass="80270">MSRLSDLLKAVENLDPQLGKDLISEIAPIRERVPFGLNFERHVPEAVQLPGHPIRKGSKVHVLPPRGSTARGDRRLWAVRAINQDLGTVEIEATSREGVESRTVHRDDLVLVAEFSDHIYPGLRLTDSVQRSDTKPFHTVINGENYHVLEQLTFTHGHSVDAIYIDPPYNTGARDWKYNNDYVESDDLYRHSKWLAFMERRLKLAERLLNPDDSVLILAIDENEVHRVHLLLEQVFRKSKIQMVTVLINPAGASIIDQFSRVDEHLLFVHIGTARPQRTFTDTTPGTSNFVTVDGEAKPFRWEPFQRSGGNSRREDTKAKFFPVWIHEETGTIVGCGDHLPEGVDRKDAPPPPPGCVAQWPIKQDGSEACWQLSAPTFRQYLKEGRIKIGTRKKTTGRWGIGFAGKGAMAAIAAGELMTEGRDDKGSLIIKNAEGKVRSQVGKTMWTNGAYSATEHGSTLLRNFLPRRKFPFPKSLYAVEDALRYYIGHKPDAVVLDFFAGSGTTAHAVMRLNRQDGGNRTSISVTNNEVSDEEQAALRRQGHRPGDFEWEALGIFEHITKPRLRAAITGVNSDGKPAPGRYRFADEFPMSEGFEENAAFFTLTYESKWLVGVDRAFAAIAPMLWLRAGARGRIIESLPESGFDVAEAYGVIRDLDRADEFLDALTEHREIRIAYIITDDEGRYQQLAHEIPHLETVRLYEDYLRNCETSGTV</sequence>
<dbReference type="Proteomes" id="UP000630594">
    <property type="component" value="Unassembled WGS sequence"/>
</dbReference>
<dbReference type="EMBL" id="CP038462">
    <property type="protein sequence ID" value="QCC78419.1"/>
    <property type="molecule type" value="Genomic_DNA"/>
</dbReference>
<dbReference type="EMBL" id="BMCK01000001">
    <property type="protein sequence ID" value="GGD12599.1"/>
    <property type="molecule type" value="Genomic_DNA"/>
</dbReference>
<dbReference type="InterPro" id="IPR029063">
    <property type="entry name" value="SAM-dependent_MTases_sf"/>
</dbReference>
<keyword evidence="3 6" id="KW-0808">Transferase</keyword>